<organism evidence="1 2">
    <name type="scientific">Uliginosibacterium paludis</name>
    <dbReference type="NCBI Taxonomy" id="1615952"/>
    <lineage>
        <taxon>Bacteria</taxon>
        <taxon>Pseudomonadati</taxon>
        <taxon>Pseudomonadota</taxon>
        <taxon>Betaproteobacteria</taxon>
        <taxon>Rhodocyclales</taxon>
        <taxon>Zoogloeaceae</taxon>
        <taxon>Uliginosibacterium</taxon>
    </lineage>
</organism>
<dbReference type="EMBL" id="JBEWLZ010000016">
    <property type="protein sequence ID" value="MET1491830.1"/>
    <property type="molecule type" value="Genomic_DNA"/>
</dbReference>
<keyword evidence="2" id="KW-1185">Reference proteome</keyword>
<dbReference type="PANTHER" id="PTHR37816">
    <property type="entry name" value="YALI0E33011P"/>
    <property type="match status" value="1"/>
</dbReference>
<proteinExistence type="predicted"/>
<dbReference type="InterPro" id="IPR027417">
    <property type="entry name" value="P-loop_NTPase"/>
</dbReference>
<reference evidence="1 2" key="1">
    <citation type="submission" date="2024-07" db="EMBL/GenBank/DDBJ databases">
        <title>Uliginosibacterium paludis KCTC:42655.</title>
        <authorList>
            <person name="Kim M.K."/>
        </authorList>
    </citation>
    <scope>NUCLEOTIDE SEQUENCE [LARGE SCALE GENOMIC DNA]</scope>
    <source>
        <strain evidence="1 2">KCTC 42655</strain>
    </source>
</reference>
<dbReference type="Proteomes" id="UP001548590">
    <property type="component" value="Unassembled WGS sequence"/>
</dbReference>
<evidence type="ECO:0008006" key="3">
    <source>
        <dbReference type="Google" id="ProtNLM"/>
    </source>
</evidence>
<evidence type="ECO:0000313" key="1">
    <source>
        <dbReference type="EMBL" id="MET1491830.1"/>
    </source>
</evidence>
<name>A0ABV2CVA0_9RHOO</name>
<dbReference type="RefSeq" id="WP_345929983.1">
    <property type="nucleotide sequence ID" value="NZ_JBDIVF010000013.1"/>
</dbReference>
<dbReference type="InterPro" id="IPR052922">
    <property type="entry name" value="Cytidylate_Kinase-2"/>
</dbReference>
<dbReference type="PANTHER" id="PTHR37816:SF1">
    <property type="entry name" value="TOXIN"/>
    <property type="match status" value="1"/>
</dbReference>
<evidence type="ECO:0000313" key="2">
    <source>
        <dbReference type="Proteomes" id="UP001548590"/>
    </source>
</evidence>
<sequence>MSQARPGDCPGPTWLNINVVGTSGSGKTHFSRRLATALGARCIELDQLFWKAGWTESGDAEFFPRIEAALADGPWVLDGNYTRSTPLKWRDASTVIWLDYSFLLTLGRAIRRALRRSLTREELWPGTGNRESFRQLFSRDSIVWWTIRTHGSTRRKYESCMMDPQYAAIRFVRLRHPREAEALLASLPGPPSTP</sequence>
<accession>A0ABV2CVA0</accession>
<gene>
    <name evidence="1" type="ORF">ABVT11_18470</name>
</gene>
<dbReference type="SUPFAM" id="SSF52540">
    <property type="entry name" value="P-loop containing nucleoside triphosphate hydrolases"/>
    <property type="match status" value="1"/>
</dbReference>
<protein>
    <recommendedName>
        <fullName evidence="3">Adenylate kinase</fullName>
    </recommendedName>
</protein>
<dbReference type="Gene3D" id="3.40.50.300">
    <property type="entry name" value="P-loop containing nucleotide triphosphate hydrolases"/>
    <property type="match status" value="1"/>
</dbReference>
<comment type="caution">
    <text evidence="1">The sequence shown here is derived from an EMBL/GenBank/DDBJ whole genome shotgun (WGS) entry which is preliminary data.</text>
</comment>